<sequence>MNTKVGFQTLAWLMLSQCLIMASIWQQVSPWALAITFCCWLWRVSAEAGYANTFAKALIIGVTLVLCFYTLMHMGETGLLETMANLLIMGFSLKLLELHYRRDIFALVLVGCFIIAMSCLFFNDWIHSLQASVLFILNLAVSFVMVRKQIGNSQLARHLLRMTALSLPLTLILFYLFPRVPPLWMVPKLGQSEIGLADSMSPGQITELTQSTRLAFRAQFGDELPATSQLYWRALVLEEFDGATWRQHSWRKTPQSTLTQIQAEPELEAQWQYQIWARASDNPWLYGLDKAYVSDARIQTGQDYSLSRYLSLNEDIHYSVRSYPESPLNTALSRPEHQLNLHVPEGNPKTRAFAQRLQRKYPEPSTAVTELMRHFHQQDFRYSLTPPKMQNQQQDDFLFNQKVGFCMHFASAMATVTRLMGLPSRVVLGYHGGIPKANDDGISLSVYQYMAHAWVEVYLDGVGWQRYDPTAVVSPSRINLGFDAFAEQQMQQEDRSDWMMQVRLHPLFKGMQTWAAEVDAAWGGWLGDFNAERQTQLLEHWLGDDAKTHLPVVLLTSLVLVLLFLAWNLGLFKRGPAKAPELAHYQALLKPMARLGINPAPGETPSSVLDRLAEAQPMLAARAKRFQRLFETCYYGQQSQQREALKRAQLALAKGLKRGSLRPPKGQPTMSQKPGSESRHAHELHPRTDSSDRLSD</sequence>
<dbReference type="Pfam" id="PF01841">
    <property type="entry name" value="Transglut_core"/>
    <property type="match status" value="1"/>
</dbReference>
<organism evidence="4 5">
    <name type="scientific">Paraferrimonas sedimenticola</name>
    <dbReference type="NCBI Taxonomy" id="375674"/>
    <lineage>
        <taxon>Bacteria</taxon>
        <taxon>Pseudomonadati</taxon>
        <taxon>Pseudomonadota</taxon>
        <taxon>Gammaproteobacteria</taxon>
        <taxon>Alteromonadales</taxon>
        <taxon>Ferrimonadaceae</taxon>
        <taxon>Paraferrimonas</taxon>
    </lineage>
</organism>
<name>A0AA37RWX1_9GAMM</name>
<dbReference type="Gene3D" id="3.10.620.30">
    <property type="match status" value="1"/>
</dbReference>
<dbReference type="InterPro" id="IPR038765">
    <property type="entry name" value="Papain-like_cys_pep_sf"/>
</dbReference>
<dbReference type="Pfam" id="PF13559">
    <property type="entry name" value="DUF4129"/>
    <property type="match status" value="1"/>
</dbReference>
<feature type="transmembrane region" description="Helical" evidence="2">
    <location>
        <begin position="104"/>
        <end position="123"/>
    </location>
</feature>
<keyword evidence="2" id="KW-0472">Membrane</keyword>
<dbReference type="AlphaFoldDB" id="A0AA37RWX1"/>
<dbReference type="SMART" id="SM00460">
    <property type="entry name" value="TGc"/>
    <property type="match status" value="1"/>
</dbReference>
<feature type="transmembrane region" description="Helical" evidence="2">
    <location>
        <begin position="54"/>
        <end position="72"/>
    </location>
</feature>
<gene>
    <name evidence="4" type="ORF">GCM10007895_17850</name>
</gene>
<evidence type="ECO:0000256" key="1">
    <source>
        <dbReference type="SAM" id="MobiDB-lite"/>
    </source>
</evidence>
<feature type="transmembrane region" description="Helical" evidence="2">
    <location>
        <begin position="552"/>
        <end position="572"/>
    </location>
</feature>
<dbReference type="InterPro" id="IPR025403">
    <property type="entry name" value="TgpA-like_C"/>
</dbReference>
<dbReference type="SUPFAM" id="SSF54001">
    <property type="entry name" value="Cysteine proteinases"/>
    <property type="match status" value="1"/>
</dbReference>
<dbReference type="PANTHER" id="PTHR42736:SF1">
    <property type="entry name" value="PROTEIN-GLUTAMINE GAMMA-GLUTAMYLTRANSFERASE"/>
    <property type="match status" value="1"/>
</dbReference>
<keyword evidence="2" id="KW-0812">Transmembrane</keyword>
<accession>A0AA37RWX1</accession>
<keyword evidence="5" id="KW-1185">Reference proteome</keyword>
<dbReference type="Proteomes" id="UP001161422">
    <property type="component" value="Unassembled WGS sequence"/>
</dbReference>
<feature type="transmembrane region" description="Helical" evidence="2">
    <location>
        <begin position="20"/>
        <end position="42"/>
    </location>
</feature>
<comment type="caution">
    <text evidence="4">The sequence shown here is derived from an EMBL/GenBank/DDBJ whole genome shotgun (WGS) entry which is preliminary data.</text>
</comment>
<dbReference type="InterPro" id="IPR052901">
    <property type="entry name" value="Bact_TGase-like"/>
</dbReference>
<feature type="domain" description="Transglutaminase-like" evidence="3">
    <location>
        <begin position="398"/>
        <end position="471"/>
    </location>
</feature>
<feature type="transmembrane region" description="Helical" evidence="2">
    <location>
        <begin position="158"/>
        <end position="177"/>
    </location>
</feature>
<dbReference type="PANTHER" id="PTHR42736">
    <property type="entry name" value="PROTEIN-GLUTAMINE GAMMA-GLUTAMYLTRANSFERASE"/>
    <property type="match status" value="1"/>
</dbReference>
<protein>
    <submittedName>
        <fullName evidence="4">Transglutaminase</fullName>
    </submittedName>
</protein>
<dbReference type="EMBL" id="BSNC01000004">
    <property type="protein sequence ID" value="GLP96479.1"/>
    <property type="molecule type" value="Genomic_DNA"/>
</dbReference>
<dbReference type="InterPro" id="IPR021878">
    <property type="entry name" value="TgpA_N"/>
</dbReference>
<proteinExistence type="predicted"/>
<reference evidence="4" key="1">
    <citation type="journal article" date="2014" name="Int. J. Syst. Evol. Microbiol.">
        <title>Complete genome sequence of Corynebacterium casei LMG S-19264T (=DSM 44701T), isolated from a smear-ripened cheese.</title>
        <authorList>
            <consortium name="US DOE Joint Genome Institute (JGI-PGF)"/>
            <person name="Walter F."/>
            <person name="Albersmeier A."/>
            <person name="Kalinowski J."/>
            <person name="Ruckert C."/>
        </authorList>
    </citation>
    <scope>NUCLEOTIDE SEQUENCE</scope>
    <source>
        <strain evidence="4">NBRC 101628</strain>
    </source>
</reference>
<reference evidence="4" key="2">
    <citation type="submission" date="2023-01" db="EMBL/GenBank/DDBJ databases">
        <title>Draft genome sequence of Paraferrimonas sedimenticola strain NBRC 101628.</title>
        <authorList>
            <person name="Sun Q."/>
            <person name="Mori K."/>
        </authorList>
    </citation>
    <scope>NUCLEOTIDE SEQUENCE</scope>
    <source>
        <strain evidence="4">NBRC 101628</strain>
    </source>
</reference>
<feature type="transmembrane region" description="Helical" evidence="2">
    <location>
        <begin position="129"/>
        <end position="146"/>
    </location>
</feature>
<feature type="region of interest" description="Disordered" evidence="1">
    <location>
        <begin position="655"/>
        <end position="696"/>
    </location>
</feature>
<evidence type="ECO:0000256" key="2">
    <source>
        <dbReference type="SAM" id="Phobius"/>
    </source>
</evidence>
<evidence type="ECO:0000313" key="5">
    <source>
        <dbReference type="Proteomes" id="UP001161422"/>
    </source>
</evidence>
<feature type="compositionally biased region" description="Basic and acidic residues" evidence="1">
    <location>
        <begin position="676"/>
        <end position="696"/>
    </location>
</feature>
<dbReference type="Pfam" id="PF11992">
    <property type="entry name" value="TgpA_N"/>
    <property type="match status" value="1"/>
</dbReference>
<dbReference type="RefSeq" id="WP_095505091.1">
    <property type="nucleotide sequence ID" value="NZ_BSNC01000004.1"/>
</dbReference>
<feature type="transmembrane region" description="Helical" evidence="2">
    <location>
        <begin position="78"/>
        <end position="97"/>
    </location>
</feature>
<dbReference type="InterPro" id="IPR002931">
    <property type="entry name" value="Transglutaminase-like"/>
</dbReference>
<evidence type="ECO:0000259" key="3">
    <source>
        <dbReference type="SMART" id="SM00460"/>
    </source>
</evidence>
<keyword evidence="2" id="KW-1133">Transmembrane helix</keyword>
<evidence type="ECO:0000313" key="4">
    <source>
        <dbReference type="EMBL" id="GLP96479.1"/>
    </source>
</evidence>